<evidence type="ECO:0000313" key="2">
    <source>
        <dbReference type="EMBL" id="MCH1624777.1"/>
    </source>
</evidence>
<feature type="transmembrane region" description="Helical" evidence="1">
    <location>
        <begin position="82"/>
        <end position="115"/>
    </location>
</feature>
<gene>
    <name evidence="2" type="ORF">MJG50_05515</name>
</gene>
<dbReference type="Proteomes" id="UP001431131">
    <property type="component" value="Unassembled WGS sequence"/>
</dbReference>
<keyword evidence="1" id="KW-0812">Transmembrane</keyword>
<keyword evidence="1" id="KW-0472">Membrane</keyword>
<feature type="transmembrane region" description="Helical" evidence="1">
    <location>
        <begin position="7"/>
        <end position="27"/>
    </location>
</feature>
<keyword evidence="3" id="KW-1185">Reference proteome</keyword>
<sequence>MWKLINGIIGFISGYLFILFVPIDHSFKLSSLFIQFIVNPFFFFIVMICFLIGFLTNSILIKGIIEGTYKLFKGFNVSIPQLLMCYSVLISYLFLFILGWLQTFLLLVFSLIYGIISVDFKKDTVFGIDG</sequence>
<organism evidence="2 3">
    <name type="scientific">Fredinandcohnia quinoae</name>
    <dbReference type="NCBI Taxonomy" id="2918902"/>
    <lineage>
        <taxon>Bacteria</taxon>
        <taxon>Bacillati</taxon>
        <taxon>Bacillota</taxon>
        <taxon>Bacilli</taxon>
        <taxon>Bacillales</taxon>
        <taxon>Bacillaceae</taxon>
        <taxon>Fredinandcohnia</taxon>
    </lineage>
</organism>
<dbReference type="AlphaFoldDB" id="A0AAW5E3X4"/>
<reference evidence="2" key="1">
    <citation type="submission" date="2022-02" db="EMBL/GenBank/DDBJ databases">
        <title>Fredinandcohnia quinoae sp. nov. isolated from Chenopodium quinoa seeds.</title>
        <authorList>
            <person name="Saati-Santamaria Z."/>
            <person name="Flores-Felix J.D."/>
            <person name="Igual J.M."/>
            <person name="Velazquez E."/>
            <person name="Garcia-Fraile P."/>
            <person name="Martinez-Molina E."/>
        </authorList>
    </citation>
    <scope>NUCLEOTIDE SEQUENCE</scope>
    <source>
        <strain evidence="2">SECRCQ15</strain>
    </source>
</reference>
<dbReference type="EMBL" id="JAKTTI010000005">
    <property type="protein sequence ID" value="MCH1624777.1"/>
    <property type="molecule type" value="Genomic_DNA"/>
</dbReference>
<dbReference type="RefSeq" id="WP_240253466.1">
    <property type="nucleotide sequence ID" value="NZ_JAKTTI010000005.1"/>
</dbReference>
<name>A0AAW5E3X4_9BACI</name>
<proteinExistence type="predicted"/>
<comment type="caution">
    <text evidence="2">The sequence shown here is derived from an EMBL/GenBank/DDBJ whole genome shotgun (WGS) entry which is preliminary data.</text>
</comment>
<evidence type="ECO:0000313" key="3">
    <source>
        <dbReference type="Proteomes" id="UP001431131"/>
    </source>
</evidence>
<feature type="transmembrane region" description="Helical" evidence="1">
    <location>
        <begin position="33"/>
        <end position="61"/>
    </location>
</feature>
<protein>
    <submittedName>
        <fullName evidence="2">Uncharacterized protein</fullName>
    </submittedName>
</protein>
<evidence type="ECO:0000256" key="1">
    <source>
        <dbReference type="SAM" id="Phobius"/>
    </source>
</evidence>
<accession>A0AAW5E3X4</accession>
<keyword evidence="1" id="KW-1133">Transmembrane helix</keyword>